<evidence type="ECO:0000256" key="3">
    <source>
        <dbReference type="ARBA" id="ARBA00023110"/>
    </source>
</evidence>
<dbReference type="PANTHER" id="PTHR43811:SF57">
    <property type="entry name" value="FKBP-TYPE PEPTIDYL-PROLYL CIS-TRANS ISOMERASE FKPA-RELATED"/>
    <property type="match status" value="1"/>
</dbReference>
<dbReference type="InterPro" id="IPR046357">
    <property type="entry name" value="PPIase_dom_sf"/>
</dbReference>
<comment type="catalytic activity">
    <reaction evidence="1 5 6">
        <text>[protein]-peptidylproline (omega=180) = [protein]-peptidylproline (omega=0)</text>
        <dbReference type="Rhea" id="RHEA:16237"/>
        <dbReference type="Rhea" id="RHEA-COMP:10747"/>
        <dbReference type="Rhea" id="RHEA-COMP:10748"/>
        <dbReference type="ChEBI" id="CHEBI:83833"/>
        <dbReference type="ChEBI" id="CHEBI:83834"/>
        <dbReference type="EC" id="5.2.1.8"/>
    </reaction>
</comment>
<protein>
    <recommendedName>
        <fullName evidence="6">Peptidyl-prolyl cis-trans isomerase</fullName>
        <ecNumber evidence="6">5.2.1.8</ecNumber>
    </recommendedName>
</protein>
<evidence type="ECO:0000256" key="4">
    <source>
        <dbReference type="ARBA" id="ARBA00023235"/>
    </source>
</evidence>
<keyword evidence="3 5" id="KW-0697">Rotamase</keyword>
<dbReference type="Gene3D" id="3.10.50.40">
    <property type="match status" value="1"/>
</dbReference>
<evidence type="ECO:0000256" key="5">
    <source>
        <dbReference type="PROSITE-ProRule" id="PRU00277"/>
    </source>
</evidence>
<dbReference type="GO" id="GO:0016853">
    <property type="term" value="F:isomerase activity"/>
    <property type="evidence" value="ECO:0007669"/>
    <property type="project" value="UniProtKB-KW"/>
</dbReference>
<evidence type="ECO:0000256" key="1">
    <source>
        <dbReference type="ARBA" id="ARBA00000971"/>
    </source>
</evidence>
<comment type="similarity">
    <text evidence="2 6">Belongs to the FKBP-type PPIase family.</text>
</comment>
<dbReference type="Proteomes" id="UP001429984">
    <property type="component" value="Unassembled WGS sequence"/>
</dbReference>
<dbReference type="Pfam" id="PF01346">
    <property type="entry name" value="FKBP_N"/>
    <property type="match status" value="2"/>
</dbReference>
<reference evidence="9 10" key="1">
    <citation type="submission" date="2020-11" db="EMBL/GenBank/DDBJ databases">
        <title>Draft Genome Sequence and Secondary Metabolite Biosynthetic Potential of the Lysobacter niastensis Type strain DSM 18481.</title>
        <authorList>
            <person name="Turrini P."/>
            <person name="Artuso I."/>
            <person name="Tescari M."/>
            <person name="Lugli G.A."/>
            <person name="Frangipani E."/>
            <person name="Ventura M."/>
            <person name="Visca P."/>
        </authorList>
    </citation>
    <scope>NUCLEOTIDE SEQUENCE [LARGE SCALE GENOMIC DNA]</scope>
    <source>
        <strain evidence="9 10">DSM 18481</strain>
    </source>
</reference>
<evidence type="ECO:0000256" key="7">
    <source>
        <dbReference type="SAM" id="SignalP"/>
    </source>
</evidence>
<feature type="chain" id="PRO_5046502407" description="Peptidyl-prolyl cis-trans isomerase" evidence="7">
    <location>
        <begin position="26"/>
        <end position="311"/>
    </location>
</feature>
<dbReference type="InterPro" id="IPR001179">
    <property type="entry name" value="PPIase_FKBP_dom"/>
</dbReference>
<dbReference type="PROSITE" id="PS50059">
    <property type="entry name" value="FKBP_PPIASE"/>
    <property type="match status" value="1"/>
</dbReference>
<dbReference type="InterPro" id="IPR036944">
    <property type="entry name" value="PPIase_FKBP_N_sf"/>
</dbReference>
<dbReference type="RefSeq" id="WP_194931140.1">
    <property type="nucleotide sequence ID" value="NZ_JADLZT010000005.1"/>
</dbReference>
<feature type="domain" description="PPIase FKBP-type" evidence="8">
    <location>
        <begin position="224"/>
        <end position="311"/>
    </location>
</feature>
<comment type="caution">
    <text evidence="9">The sequence shown here is derived from an EMBL/GenBank/DDBJ whole genome shotgun (WGS) entry which is preliminary data.</text>
</comment>
<keyword evidence="10" id="KW-1185">Reference proteome</keyword>
<dbReference type="EC" id="5.2.1.8" evidence="6"/>
<dbReference type="PANTHER" id="PTHR43811">
    <property type="entry name" value="FKBP-TYPE PEPTIDYL-PROLYL CIS-TRANS ISOMERASE FKPA"/>
    <property type="match status" value="1"/>
</dbReference>
<sequence>MKGFVRGAAVLLTTAAVLVSAAAIAQDKTVLTTDREKASYMVGSDIAQSIAPVAPDLDIAAFQRAVDNAFAGKQPLITETEAKTVGQSLMLRIASRAGQAPADAKVPEVAKDKVGYLVGADVGRSLAPIKDEIEVPVLVQAIRTSFAKGKPLLSEAELNTVRQSFQLKVQNKMMAEVAALGEKNRSEGADFLAKNKATKGVFTTGSGLQYMVLRQGAGQRPKATDRVRVNYRGTLLDGTEFDSSYGRGQPAEFALNQVIAGWTEGVSMMPVGSKFKFWVPGELAYGPKGMPQGGIGPNATLVFEVELMAIL</sequence>
<dbReference type="Pfam" id="PF00254">
    <property type="entry name" value="FKBP_C"/>
    <property type="match status" value="1"/>
</dbReference>
<dbReference type="InterPro" id="IPR000774">
    <property type="entry name" value="PPIase_FKBP_N"/>
</dbReference>
<dbReference type="Gene3D" id="1.10.287.460">
    <property type="entry name" value="Peptidyl-prolyl cis-trans isomerase, FKBP-type, N-terminal domain"/>
    <property type="match status" value="2"/>
</dbReference>
<name>A0ABS0B6A7_9GAMM</name>
<accession>A0ABS0B6A7</accession>
<dbReference type="SUPFAM" id="SSF54534">
    <property type="entry name" value="FKBP-like"/>
    <property type="match status" value="1"/>
</dbReference>
<evidence type="ECO:0000256" key="6">
    <source>
        <dbReference type="RuleBase" id="RU003915"/>
    </source>
</evidence>
<feature type="signal peptide" evidence="7">
    <location>
        <begin position="1"/>
        <end position="25"/>
    </location>
</feature>
<gene>
    <name evidence="9" type="ORF">IU514_10975</name>
</gene>
<keyword evidence="4 5" id="KW-0413">Isomerase</keyword>
<proteinExistence type="inferred from homology"/>
<keyword evidence="7" id="KW-0732">Signal</keyword>
<evidence type="ECO:0000313" key="9">
    <source>
        <dbReference type="EMBL" id="MBF6024551.1"/>
    </source>
</evidence>
<evidence type="ECO:0000313" key="10">
    <source>
        <dbReference type="Proteomes" id="UP001429984"/>
    </source>
</evidence>
<evidence type="ECO:0000256" key="2">
    <source>
        <dbReference type="ARBA" id="ARBA00006577"/>
    </source>
</evidence>
<organism evidence="9 10">
    <name type="scientific">Lysobacter niastensis</name>
    <dbReference type="NCBI Taxonomy" id="380629"/>
    <lineage>
        <taxon>Bacteria</taxon>
        <taxon>Pseudomonadati</taxon>
        <taxon>Pseudomonadota</taxon>
        <taxon>Gammaproteobacteria</taxon>
        <taxon>Lysobacterales</taxon>
        <taxon>Lysobacteraceae</taxon>
        <taxon>Lysobacter</taxon>
    </lineage>
</organism>
<evidence type="ECO:0000259" key="8">
    <source>
        <dbReference type="PROSITE" id="PS50059"/>
    </source>
</evidence>
<dbReference type="EMBL" id="JADLZT010000005">
    <property type="protein sequence ID" value="MBF6024551.1"/>
    <property type="molecule type" value="Genomic_DNA"/>
</dbReference>